<dbReference type="SUPFAM" id="SSF57701">
    <property type="entry name" value="Zn2/Cys6 DNA-binding domain"/>
    <property type="match status" value="1"/>
</dbReference>
<dbReference type="GO" id="GO:0005634">
    <property type="term" value="C:nucleus"/>
    <property type="evidence" value="ECO:0007669"/>
    <property type="project" value="UniProtKB-SubCell"/>
</dbReference>
<protein>
    <recommendedName>
        <fullName evidence="8">Zn(2)-C6 fungal-type domain-containing protein</fullName>
    </recommendedName>
</protein>
<dbReference type="Pfam" id="PF04082">
    <property type="entry name" value="Fungal_trans"/>
    <property type="match status" value="1"/>
</dbReference>
<feature type="region of interest" description="Disordered" evidence="7">
    <location>
        <begin position="91"/>
        <end position="114"/>
    </location>
</feature>
<evidence type="ECO:0000259" key="8">
    <source>
        <dbReference type="PROSITE" id="PS50048"/>
    </source>
</evidence>
<evidence type="ECO:0000256" key="3">
    <source>
        <dbReference type="ARBA" id="ARBA00023015"/>
    </source>
</evidence>
<comment type="caution">
    <text evidence="9">The sequence shown here is derived from an EMBL/GenBank/DDBJ whole genome shotgun (WGS) entry which is preliminary data.</text>
</comment>
<name>A0AAD4CN55_ASPNN</name>
<dbReference type="GO" id="GO:0008270">
    <property type="term" value="F:zinc ion binding"/>
    <property type="evidence" value="ECO:0007669"/>
    <property type="project" value="InterPro"/>
</dbReference>
<feature type="compositionally biased region" description="Polar residues" evidence="7">
    <location>
        <begin position="91"/>
        <end position="107"/>
    </location>
</feature>
<organism evidence="9 10">
    <name type="scientific">Aspergillus nanangensis</name>
    <dbReference type="NCBI Taxonomy" id="2582783"/>
    <lineage>
        <taxon>Eukaryota</taxon>
        <taxon>Fungi</taxon>
        <taxon>Dikarya</taxon>
        <taxon>Ascomycota</taxon>
        <taxon>Pezizomycotina</taxon>
        <taxon>Eurotiomycetes</taxon>
        <taxon>Eurotiomycetidae</taxon>
        <taxon>Eurotiales</taxon>
        <taxon>Aspergillaceae</taxon>
        <taxon>Aspergillus</taxon>
        <taxon>Aspergillus subgen. Circumdati</taxon>
    </lineage>
</organism>
<dbReference type="InterPro" id="IPR050815">
    <property type="entry name" value="TF_fung"/>
</dbReference>
<dbReference type="GO" id="GO:0006351">
    <property type="term" value="P:DNA-templated transcription"/>
    <property type="evidence" value="ECO:0007669"/>
    <property type="project" value="InterPro"/>
</dbReference>
<sequence length="659" mass="73894">MDGSLESQQAANIKRARQACANCRRKKTKCSGERPSCFPCRRNQSRCVYEPYSATLGDSNSNPPPPTAATTDNAALLERISTIESRLAALSEQSHQASSVSPPQYNQIDRRSSSQDAEPAIRAFGSFAGLQTDHFSLPPRPVLRSVIDTYFIHVHNQPYSYFQEASFRQRLESNLLPRCLVLAVLASAVKFSTHEYYAGKTREATEKYARESWMSVLTEYMAVEENMNVHVVQTVNLLAIVDYTAGRVSAGWLKIGLAARISQDLHLMKDPDGWLSYMEQEERRRTFWSAYLVDKLISCGQNRPLCILDEDCMLQLPSDEETFRSGDWKKTETLGQLLSWNTQVVEKPSAFALAILMASIFGRCTRYVHHRRADEIPPWDTKSEFSAITSSLLLLESYSSFEGRSISEVMRNQEQDPQEIGHLVFAHALFHLCHCLLNHPFLVRLGLKPFGAKTPTSFPSRALRASCDHAKQLLDLVQDARESGCLVESSFYAYCIAVAGGIQSLALSLVGDAAASIIDGRNQEFMQYIQQSIDWLERLGLLWPHAANMIVRLREFHAQSYRFVGLLSPTSLKDDLDPATEAVLWSMIDYATLGADLRKRPMPSDPGMPHVPSPTSWDLDVVPTSFDTATNLFTSHTSPVRLNEVDFFLNSSPGQNCLL</sequence>
<keyword evidence="5" id="KW-0804">Transcription</keyword>
<evidence type="ECO:0000313" key="10">
    <source>
        <dbReference type="Proteomes" id="UP001194746"/>
    </source>
</evidence>
<dbReference type="CDD" id="cd12148">
    <property type="entry name" value="fungal_TF_MHR"/>
    <property type="match status" value="1"/>
</dbReference>
<dbReference type="GO" id="GO:0003677">
    <property type="term" value="F:DNA binding"/>
    <property type="evidence" value="ECO:0007669"/>
    <property type="project" value="UniProtKB-KW"/>
</dbReference>
<gene>
    <name evidence="9" type="ORF">FE257_007118</name>
</gene>
<keyword evidence="3" id="KW-0805">Transcription regulation</keyword>
<evidence type="ECO:0000256" key="6">
    <source>
        <dbReference type="ARBA" id="ARBA00023242"/>
    </source>
</evidence>
<dbReference type="Pfam" id="PF00172">
    <property type="entry name" value="Zn_clus"/>
    <property type="match status" value="1"/>
</dbReference>
<evidence type="ECO:0000256" key="1">
    <source>
        <dbReference type="ARBA" id="ARBA00004123"/>
    </source>
</evidence>
<dbReference type="SMART" id="SM00906">
    <property type="entry name" value="Fungal_trans"/>
    <property type="match status" value="1"/>
</dbReference>
<feature type="domain" description="Zn(2)-C6 fungal-type" evidence="8">
    <location>
        <begin position="19"/>
        <end position="49"/>
    </location>
</feature>
<reference evidence="9" key="1">
    <citation type="journal article" date="2019" name="Beilstein J. Org. Chem.">
        <title>Nanangenines: drimane sesquiterpenoids as the dominant metabolite cohort of a novel Australian fungus, Aspergillus nanangensis.</title>
        <authorList>
            <person name="Lacey H.J."/>
            <person name="Gilchrist C.L.M."/>
            <person name="Crombie A."/>
            <person name="Kalaitzis J.A."/>
            <person name="Vuong D."/>
            <person name="Rutledge P.J."/>
            <person name="Turner P."/>
            <person name="Pitt J.I."/>
            <person name="Lacey E."/>
            <person name="Chooi Y.H."/>
            <person name="Piggott A.M."/>
        </authorList>
    </citation>
    <scope>NUCLEOTIDE SEQUENCE</scope>
    <source>
        <strain evidence="9">MST-FP2251</strain>
    </source>
</reference>
<dbReference type="PROSITE" id="PS00463">
    <property type="entry name" value="ZN2_CY6_FUNGAL_1"/>
    <property type="match status" value="1"/>
</dbReference>
<evidence type="ECO:0000313" key="9">
    <source>
        <dbReference type="EMBL" id="KAF9889610.1"/>
    </source>
</evidence>
<dbReference type="InterPro" id="IPR001138">
    <property type="entry name" value="Zn2Cys6_DnaBD"/>
</dbReference>
<dbReference type="InterPro" id="IPR036864">
    <property type="entry name" value="Zn2-C6_fun-type_DNA-bd_sf"/>
</dbReference>
<evidence type="ECO:0000256" key="7">
    <source>
        <dbReference type="SAM" id="MobiDB-lite"/>
    </source>
</evidence>
<evidence type="ECO:0000256" key="4">
    <source>
        <dbReference type="ARBA" id="ARBA00023125"/>
    </source>
</evidence>
<evidence type="ECO:0000256" key="2">
    <source>
        <dbReference type="ARBA" id="ARBA00022723"/>
    </source>
</evidence>
<reference evidence="9" key="2">
    <citation type="submission" date="2020-02" db="EMBL/GenBank/DDBJ databases">
        <authorList>
            <person name="Gilchrist C.L.M."/>
            <person name="Chooi Y.-H."/>
        </authorList>
    </citation>
    <scope>NUCLEOTIDE SEQUENCE</scope>
    <source>
        <strain evidence="9">MST-FP2251</strain>
    </source>
</reference>
<keyword evidence="10" id="KW-1185">Reference proteome</keyword>
<dbReference type="PANTHER" id="PTHR47338">
    <property type="entry name" value="ZN(II)2CYS6 TRANSCRIPTION FACTOR (EUROFUNG)-RELATED"/>
    <property type="match status" value="1"/>
</dbReference>
<accession>A0AAD4CN55</accession>
<dbReference type="GO" id="GO:0000981">
    <property type="term" value="F:DNA-binding transcription factor activity, RNA polymerase II-specific"/>
    <property type="evidence" value="ECO:0007669"/>
    <property type="project" value="InterPro"/>
</dbReference>
<evidence type="ECO:0000256" key="5">
    <source>
        <dbReference type="ARBA" id="ARBA00023163"/>
    </source>
</evidence>
<keyword evidence="6" id="KW-0539">Nucleus</keyword>
<dbReference type="AlphaFoldDB" id="A0AAD4CN55"/>
<dbReference type="SMART" id="SM00066">
    <property type="entry name" value="GAL4"/>
    <property type="match status" value="1"/>
</dbReference>
<dbReference type="PANTHER" id="PTHR47338:SF4">
    <property type="entry name" value="ZN(II)2CYS6 TRANSCRIPTION FACTOR (EUROFUNG)"/>
    <property type="match status" value="1"/>
</dbReference>
<dbReference type="Gene3D" id="4.10.240.10">
    <property type="entry name" value="Zn(2)-C6 fungal-type DNA-binding domain"/>
    <property type="match status" value="1"/>
</dbReference>
<dbReference type="CDD" id="cd00067">
    <property type="entry name" value="GAL4"/>
    <property type="match status" value="1"/>
</dbReference>
<proteinExistence type="predicted"/>
<dbReference type="GO" id="GO:0009893">
    <property type="term" value="P:positive regulation of metabolic process"/>
    <property type="evidence" value="ECO:0007669"/>
    <property type="project" value="UniProtKB-ARBA"/>
</dbReference>
<dbReference type="PROSITE" id="PS50048">
    <property type="entry name" value="ZN2_CY6_FUNGAL_2"/>
    <property type="match status" value="1"/>
</dbReference>
<keyword evidence="4" id="KW-0238">DNA-binding</keyword>
<keyword evidence="2" id="KW-0479">Metal-binding</keyword>
<dbReference type="Proteomes" id="UP001194746">
    <property type="component" value="Unassembled WGS sequence"/>
</dbReference>
<dbReference type="InterPro" id="IPR007219">
    <property type="entry name" value="XnlR_reg_dom"/>
</dbReference>
<comment type="subcellular location">
    <subcellularLocation>
        <location evidence="1">Nucleus</location>
    </subcellularLocation>
</comment>
<dbReference type="EMBL" id="VCAU01000034">
    <property type="protein sequence ID" value="KAF9889610.1"/>
    <property type="molecule type" value="Genomic_DNA"/>
</dbReference>